<evidence type="ECO:0000313" key="1">
    <source>
        <dbReference type="EMBL" id="KAI4821768.1"/>
    </source>
</evidence>
<keyword evidence="2" id="KW-1185">Reference proteome</keyword>
<organism evidence="1 2">
    <name type="scientific">Chaenocephalus aceratus</name>
    <name type="common">Blackfin icefish</name>
    <name type="synonym">Chaenichthys aceratus</name>
    <dbReference type="NCBI Taxonomy" id="36190"/>
    <lineage>
        <taxon>Eukaryota</taxon>
        <taxon>Metazoa</taxon>
        <taxon>Chordata</taxon>
        <taxon>Craniata</taxon>
        <taxon>Vertebrata</taxon>
        <taxon>Euteleostomi</taxon>
        <taxon>Actinopterygii</taxon>
        <taxon>Neopterygii</taxon>
        <taxon>Teleostei</taxon>
        <taxon>Neoteleostei</taxon>
        <taxon>Acanthomorphata</taxon>
        <taxon>Eupercaria</taxon>
        <taxon>Perciformes</taxon>
        <taxon>Notothenioidei</taxon>
        <taxon>Channichthyidae</taxon>
        <taxon>Chaenocephalus</taxon>
    </lineage>
</organism>
<name>A0ACB9X582_CHAAC</name>
<protein>
    <submittedName>
        <fullName evidence="1">Uncharacterized protein</fullName>
    </submittedName>
</protein>
<dbReference type="EMBL" id="CM043792">
    <property type="protein sequence ID" value="KAI4821768.1"/>
    <property type="molecule type" value="Genomic_DNA"/>
</dbReference>
<feature type="non-terminal residue" evidence="1">
    <location>
        <position position="89"/>
    </location>
</feature>
<proteinExistence type="predicted"/>
<sequence>ATVNSLIPILLPDESATESAAHPERKKHKTACSPCFMISTLRGHRDMRREPLGPRLEGRRVDCRVGLSGDLCGGSGAQSGDSVRAIPLT</sequence>
<evidence type="ECO:0000313" key="2">
    <source>
        <dbReference type="Proteomes" id="UP001057452"/>
    </source>
</evidence>
<dbReference type="Proteomes" id="UP001057452">
    <property type="component" value="Chromosome 8"/>
</dbReference>
<reference evidence="1" key="1">
    <citation type="submission" date="2022-05" db="EMBL/GenBank/DDBJ databases">
        <title>Chromosome-level genome of Chaenocephalus aceratus.</title>
        <authorList>
            <person name="Park H."/>
        </authorList>
    </citation>
    <scope>NUCLEOTIDE SEQUENCE</scope>
    <source>
        <strain evidence="1">KU_202001</strain>
    </source>
</reference>
<comment type="caution">
    <text evidence="1">The sequence shown here is derived from an EMBL/GenBank/DDBJ whole genome shotgun (WGS) entry which is preliminary data.</text>
</comment>
<accession>A0ACB9X582</accession>
<feature type="non-terminal residue" evidence="1">
    <location>
        <position position="1"/>
    </location>
</feature>
<gene>
    <name evidence="1" type="ORF">KUCAC02_007351</name>
</gene>